<evidence type="ECO:0000256" key="1">
    <source>
        <dbReference type="SAM" id="Phobius"/>
    </source>
</evidence>
<organism evidence="3 4">
    <name type="scientific">Belliella alkalica</name>
    <dbReference type="NCBI Taxonomy" id="1730871"/>
    <lineage>
        <taxon>Bacteria</taxon>
        <taxon>Pseudomonadati</taxon>
        <taxon>Bacteroidota</taxon>
        <taxon>Cytophagia</taxon>
        <taxon>Cytophagales</taxon>
        <taxon>Cyclobacteriaceae</taxon>
        <taxon>Belliella</taxon>
    </lineage>
</organism>
<dbReference type="Gene3D" id="1.10.10.10">
    <property type="entry name" value="Winged helix-like DNA-binding domain superfamily/Winged helix DNA-binding domain"/>
    <property type="match status" value="1"/>
</dbReference>
<feature type="domain" description="HTH luxR-type" evidence="2">
    <location>
        <begin position="176"/>
        <end position="240"/>
    </location>
</feature>
<dbReference type="RefSeq" id="WP_241413880.1">
    <property type="nucleotide sequence ID" value="NZ_JAKZGO010000016.1"/>
</dbReference>
<keyword evidence="1" id="KW-1133">Transmembrane helix</keyword>
<dbReference type="SUPFAM" id="SSF46894">
    <property type="entry name" value="C-terminal effector domain of the bipartite response regulators"/>
    <property type="match status" value="1"/>
</dbReference>
<dbReference type="InterPro" id="IPR016032">
    <property type="entry name" value="Sig_transdc_resp-reg_C-effctor"/>
</dbReference>
<gene>
    <name evidence="3" type="ORF">MM213_16060</name>
</gene>
<protein>
    <submittedName>
        <fullName evidence="3">Helix-turn-helix transcriptional regulator</fullName>
    </submittedName>
</protein>
<reference evidence="3" key="1">
    <citation type="submission" date="2022-03" db="EMBL/GenBank/DDBJ databases">
        <title>De novo assembled genomes of Belliella spp. (Cyclobacteriaceae) strains.</title>
        <authorList>
            <person name="Szabo A."/>
            <person name="Korponai K."/>
            <person name="Felfoldi T."/>
        </authorList>
    </citation>
    <scope>NUCLEOTIDE SEQUENCE</scope>
    <source>
        <strain evidence="3">DSM 111903</strain>
    </source>
</reference>
<evidence type="ECO:0000313" key="3">
    <source>
        <dbReference type="EMBL" id="MCH7415016.1"/>
    </source>
</evidence>
<name>A0ABS9VEZ0_9BACT</name>
<proteinExistence type="predicted"/>
<sequence>MRKKDPETAFDYIKEQVQLAEQIGRYVFLVDAYASMAQYYFLIDDELQYLRYKAKGKEFNDLLNNKKELGVGLTVDTLIRLNDDKIKTISKRNNYLLISYLFGFVVLVFYFYWLNERKKHEMFIVEEDVRLMQLESNELKKKVDNTYDEVIAMAKANDSAFLARFQEVFKPIFSKLEKLTPSLTTEELKLCAMLYFNFSTKDIANFTFVQTKTIQMKKYRLRKKLNIDSSVDLSEWVRNL</sequence>
<accession>A0ABS9VEZ0</accession>
<evidence type="ECO:0000313" key="4">
    <source>
        <dbReference type="Proteomes" id="UP001165430"/>
    </source>
</evidence>
<dbReference type="InterPro" id="IPR000792">
    <property type="entry name" value="Tscrpt_reg_LuxR_C"/>
</dbReference>
<evidence type="ECO:0000259" key="2">
    <source>
        <dbReference type="PROSITE" id="PS50043"/>
    </source>
</evidence>
<dbReference type="EMBL" id="JAKZGO010000016">
    <property type="protein sequence ID" value="MCH7415016.1"/>
    <property type="molecule type" value="Genomic_DNA"/>
</dbReference>
<keyword evidence="1" id="KW-0472">Membrane</keyword>
<comment type="caution">
    <text evidence="3">The sequence shown here is derived from an EMBL/GenBank/DDBJ whole genome shotgun (WGS) entry which is preliminary data.</text>
</comment>
<dbReference type="InterPro" id="IPR036388">
    <property type="entry name" value="WH-like_DNA-bd_sf"/>
</dbReference>
<keyword evidence="4" id="KW-1185">Reference proteome</keyword>
<keyword evidence="1" id="KW-0812">Transmembrane</keyword>
<dbReference type="PROSITE" id="PS50043">
    <property type="entry name" value="HTH_LUXR_2"/>
    <property type="match status" value="1"/>
</dbReference>
<feature type="transmembrane region" description="Helical" evidence="1">
    <location>
        <begin position="95"/>
        <end position="113"/>
    </location>
</feature>
<dbReference type="Proteomes" id="UP001165430">
    <property type="component" value="Unassembled WGS sequence"/>
</dbReference>